<dbReference type="EMBL" id="KK036411">
    <property type="protein sequence ID" value="EXL89765.1"/>
    <property type="molecule type" value="Genomic_DNA"/>
</dbReference>
<reference evidence="1" key="2">
    <citation type="submission" date="2014-03" db="EMBL/GenBank/DDBJ databases">
        <title>The Genome Annotation of Fusarium oxysporum II5.</title>
        <authorList>
            <consortium name="The Broad Institute Genomics Platform"/>
            <person name="Ma L.-J."/>
            <person name="Corby-Kistler H."/>
            <person name="Broz K."/>
            <person name="Gale L.R."/>
            <person name="Jonkers W."/>
            <person name="O'Donnell K."/>
            <person name="Ploetz R."/>
            <person name="Steinberg C."/>
            <person name="Schwartz D.C."/>
            <person name="VanEtten H."/>
            <person name="Zhou S."/>
            <person name="Young S.K."/>
            <person name="Zeng Q."/>
            <person name="Gargeya S."/>
            <person name="Fitzgerald M."/>
            <person name="Abouelleil A."/>
            <person name="Alvarado L."/>
            <person name="Chapman S.B."/>
            <person name="Gainer-Dewar J."/>
            <person name="Goldberg J."/>
            <person name="Griggs A."/>
            <person name="Gujja S."/>
            <person name="Hansen M."/>
            <person name="Howarth C."/>
            <person name="Imamovic A."/>
            <person name="Ireland A."/>
            <person name="Larimer J."/>
            <person name="McCowan C."/>
            <person name="Murphy C."/>
            <person name="Pearson M."/>
            <person name="Poon T.W."/>
            <person name="Priest M."/>
            <person name="Roberts A."/>
            <person name="Saif S."/>
            <person name="Shea T."/>
            <person name="Sykes S."/>
            <person name="Wortman J."/>
            <person name="Nusbaum C."/>
            <person name="Birren B."/>
        </authorList>
    </citation>
    <scope>NUCLEOTIDE SEQUENCE</scope>
    <source>
        <strain evidence="1">54006</strain>
    </source>
</reference>
<dbReference type="GeneID" id="42042126"/>
<name>X0J0J7_FUSO5</name>
<proteinExistence type="predicted"/>
<sequence length="79" mass="8731">MTSLWSTVSNLSSWLYSFFSLRQAGHLQCGSLLEKSLALLQDPGILGFPPEFTGYGQFSHLSIHHISSRLNGSDGLRSF</sequence>
<dbReference type="HOGENOM" id="CLU_2606136_0_0_1"/>
<dbReference type="VEuPathDB" id="FungiDB:FOIG_16951"/>
<evidence type="ECO:0000313" key="1">
    <source>
        <dbReference type="EMBL" id="EXL89765.1"/>
    </source>
</evidence>
<reference evidence="1" key="1">
    <citation type="submission" date="2011-11" db="EMBL/GenBank/DDBJ databases">
        <title>The Genome Sequence of Fusarium oxysporum II5.</title>
        <authorList>
            <consortium name="The Broad Institute Genome Sequencing Platform"/>
            <person name="Ma L.-J."/>
            <person name="Gale L.R."/>
            <person name="Schwartz D.C."/>
            <person name="Zhou S."/>
            <person name="Corby-Kistler H."/>
            <person name="Young S.K."/>
            <person name="Zeng Q."/>
            <person name="Gargeya S."/>
            <person name="Fitzgerald M."/>
            <person name="Haas B."/>
            <person name="Abouelleil A."/>
            <person name="Alvarado L."/>
            <person name="Arachchi H.M."/>
            <person name="Berlin A."/>
            <person name="Brown A."/>
            <person name="Chapman S.B."/>
            <person name="Chen Z."/>
            <person name="Dunbar C."/>
            <person name="Freedman E."/>
            <person name="Gearin G."/>
            <person name="Goldberg J."/>
            <person name="Griggs A."/>
            <person name="Gujja S."/>
            <person name="Heiman D."/>
            <person name="Howarth C."/>
            <person name="Larson L."/>
            <person name="Lui A."/>
            <person name="MacDonald P.J.P."/>
            <person name="Montmayeur A."/>
            <person name="Murphy C."/>
            <person name="Neiman D."/>
            <person name="Pearson M."/>
            <person name="Priest M."/>
            <person name="Roberts A."/>
            <person name="Saif S."/>
            <person name="Shea T."/>
            <person name="Shenoy N."/>
            <person name="Sisk P."/>
            <person name="Stolte C."/>
            <person name="Sykes S."/>
            <person name="Wortman J."/>
            <person name="Nusbaum C."/>
            <person name="Birren B."/>
        </authorList>
    </citation>
    <scope>NUCLEOTIDE SEQUENCE [LARGE SCALE GENOMIC DNA]</scope>
    <source>
        <strain evidence="1">54006</strain>
    </source>
</reference>
<organism evidence="1">
    <name type="scientific">Fusarium odoratissimum (strain NRRL 54006)</name>
    <dbReference type="NCBI Taxonomy" id="1089451"/>
    <lineage>
        <taxon>Eukaryota</taxon>
        <taxon>Fungi</taxon>
        <taxon>Dikarya</taxon>
        <taxon>Ascomycota</taxon>
        <taxon>Pezizomycotina</taxon>
        <taxon>Sordariomycetes</taxon>
        <taxon>Hypocreomycetidae</taxon>
        <taxon>Hypocreales</taxon>
        <taxon>Nectriaceae</taxon>
        <taxon>Fusarium</taxon>
        <taxon>Fusarium oxysporum species complex</taxon>
        <taxon>Fusarium oxysporum f. sp. cubense (strain race 4)</taxon>
    </lineage>
</organism>
<accession>X0J0J7</accession>
<gene>
    <name evidence="1" type="ORF">FOIG_16951</name>
</gene>
<dbReference type="AlphaFoldDB" id="X0J0J7"/>
<dbReference type="RefSeq" id="XP_031051855.1">
    <property type="nucleotide sequence ID" value="XM_031218431.1"/>
</dbReference>
<protein>
    <submittedName>
        <fullName evidence="1">Uncharacterized protein</fullName>
    </submittedName>
</protein>
<dbReference type="Proteomes" id="UP000030685">
    <property type="component" value="Unassembled WGS sequence"/>
</dbReference>